<dbReference type="PANTHER" id="PTHR27000">
    <property type="entry name" value="LEUCINE-RICH REPEAT RECEPTOR-LIKE PROTEIN KINASE FAMILY PROTEIN-RELATED"/>
    <property type="match status" value="1"/>
</dbReference>
<dbReference type="AlphaFoldDB" id="A0AAE0ERF1"/>
<evidence type="ECO:0000256" key="7">
    <source>
        <dbReference type="ARBA" id="ARBA00022989"/>
    </source>
</evidence>
<dbReference type="GO" id="GO:0016020">
    <property type="term" value="C:membrane"/>
    <property type="evidence" value="ECO:0007669"/>
    <property type="project" value="UniProtKB-SubCell"/>
</dbReference>
<accession>A0AAE0ERF1</accession>
<evidence type="ECO:0000256" key="10">
    <source>
        <dbReference type="ARBA" id="ARBA00023180"/>
    </source>
</evidence>
<evidence type="ECO:0000313" key="11">
    <source>
        <dbReference type="EMBL" id="KAK3237579.1"/>
    </source>
</evidence>
<evidence type="ECO:0000256" key="3">
    <source>
        <dbReference type="ARBA" id="ARBA00022614"/>
    </source>
</evidence>
<dbReference type="Pfam" id="PF00560">
    <property type="entry name" value="LRR_1"/>
    <property type="match status" value="2"/>
</dbReference>
<evidence type="ECO:0000256" key="6">
    <source>
        <dbReference type="ARBA" id="ARBA00022737"/>
    </source>
</evidence>
<proteinExistence type="predicted"/>
<dbReference type="EMBL" id="LGRX02034522">
    <property type="protein sequence ID" value="KAK3237579.1"/>
    <property type="molecule type" value="Genomic_DNA"/>
</dbReference>
<comment type="caution">
    <text evidence="11">The sequence shown here is derived from an EMBL/GenBank/DDBJ whole genome shotgun (WGS) entry which is preliminary data.</text>
</comment>
<dbReference type="GO" id="GO:0005930">
    <property type="term" value="C:axoneme"/>
    <property type="evidence" value="ECO:0007669"/>
    <property type="project" value="UniProtKB-SubCell"/>
</dbReference>
<dbReference type="Proteomes" id="UP001190700">
    <property type="component" value="Unassembled WGS sequence"/>
</dbReference>
<keyword evidence="10" id="KW-0325">Glycoprotein</keyword>
<comment type="subcellular location">
    <subcellularLocation>
        <location evidence="2">Cytoplasm</location>
        <location evidence="2">Cytoskeleton</location>
        <location evidence="2">Cilium axoneme</location>
    </subcellularLocation>
    <subcellularLocation>
        <location evidence="1">Membrane</location>
        <topology evidence="1">Single-pass membrane protein</topology>
    </subcellularLocation>
</comment>
<gene>
    <name evidence="11" type="ORF">CYMTET_52358</name>
</gene>
<keyword evidence="3" id="KW-0433">Leucine-rich repeat</keyword>
<evidence type="ECO:0000256" key="9">
    <source>
        <dbReference type="ARBA" id="ARBA00023170"/>
    </source>
</evidence>
<dbReference type="FunFam" id="3.80.10.10:FF:000383">
    <property type="entry name" value="Leucine-rich repeat receptor protein kinase EMS1"/>
    <property type="match status" value="1"/>
</dbReference>
<dbReference type="InterPro" id="IPR001611">
    <property type="entry name" value="Leu-rich_rpt"/>
</dbReference>
<sequence length="99" mass="10990">MWCEMNSLWKYAPYLRVLHDNSITGPLPTELGLLTSLQDLYLNDNSITGPLPTELGLLTSLQDLDVGDNSITGRLPTELNQLKALTFLSVIGVQSDKRM</sequence>
<dbReference type="PANTHER" id="PTHR27000:SF642">
    <property type="entry name" value="INACTIVE LEUCINE-RICH REPEAT RECEPTOR KINASE XIAO-RELATED"/>
    <property type="match status" value="1"/>
</dbReference>
<dbReference type="InterPro" id="IPR032675">
    <property type="entry name" value="LRR_dom_sf"/>
</dbReference>
<protein>
    <submittedName>
        <fullName evidence="11">Uncharacterized protein</fullName>
    </submittedName>
</protein>
<keyword evidence="5" id="KW-0732">Signal</keyword>
<evidence type="ECO:0000256" key="5">
    <source>
        <dbReference type="ARBA" id="ARBA00022729"/>
    </source>
</evidence>
<evidence type="ECO:0000256" key="8">
    <source>
        <dbReference type="ARBA" id="ARBA00023136"/>
    </source>
</evidence>
<keyword evidence="7" id="KW-1133">Transmembrane helix</keyword>
<name>A0AAE0ERF1_9CHLO</name>
<dbReference type="SUPFAM" id="SSF52058">
    <property type="entry name" value="L domain-like"/>
    <property type="match status" value="1"/>
</dbReference>
<evidence type="ECO:0000256" key="1">
    <source>
        <dbReference type="ARBA" id="ARBA00004167"/>
    </source>
</evidence>
<evidence type="ECO:0000256" key="2">
    <source>
        <dbReference type="ARBA" id="ARBA00004430"/>
    </source>
</evidence>
<evidence type="ECO:0000256" key="4">
    <source>
        <dbReference type="ARBA" id="ARBA00022692"/>
    </source>
</evidence>
<reference evidence="11 12" key="1">
    <citation type="journal article" date="2015" name="Genome Biol. Evol.">
        <title>Comparative Genomics of a Bacterivorous Green Alga Reveals Evolutionary Causalities and Consequences of Phago-Mixotrophic Mode of Nutrition.</title>
        <authorList>
            <person name="Burns J.A."/>
            <person name="Paasch A."/>
            <person name="Narechania A."/>
            <person name="Kim E."/>
        </authorList>
    </citation>
    <scope>NUCLEOTIDE SEQUENCE [LARGE SCALE GENOMIC DNA]</scope>
    <source>
        <strain evidence="11 12">PLY_AMNH</strain>
    </source>
</reference>
<dbReference type="Gene3D" id="3.80.10.10">
    <property type="entry name" value="Ribonuclease Inhibitor"/>
    <property type="match status" value="1"/>
</dbReference>
<keyword evidence="9" id="KW-0675">Receptor</keyword>
<keyword evidence="12" id="KW-1185">Reference proteome</keyword>
<keyword evidence="4" id="KW-0812">Transmembrane</keyword>
<organism evidence="11 12">
    <name type="scientific">Cymbomonas tetramitiformis</name>
    <dbReference type="NCBI Taxonomy" id="36881"/>
    <lineage>
        <taxon>Eukaryota</taxon>
        <taxon>Viridiplantae</taxon>
        <taxon>Chlorophyta</taxon>
        <taxon>Pyramimonadophyceae</taxon>
        <taxon>Pyramimonadales</taxon>
        <taxon>Pyramimonadaceae</taxon>
        <taxon>Cymbomonas</taxon>
    </lineage>
</organism>
<keyword evidence="8" id="KW-0472">Membrane</keyword>
<evidence type="ECO:0000313" key="12">
    <source>
        <dbReference type="Proteomes" id="UP001190700"/>
    </source>
</evidence>
<keyword evidence="6" id="KW-0677">Repeat</keyword>